<dbReference type="PATRIC" id="fig|1230455.3.peg.2057"/>
<dbReference type="EMBL" id="AOJJ01000071">
    <property type="protein sequence ID" value="EMA70306.1"/>
    <property type="molecule type" value="Genomic_DNA"/>
</dbReference>
<evidence type="ECO:0000313" key="2">
    <source>
        <dbReference type="EMBL" id="EMA70306.1"/>
    </source>
</evidence>
<dbReference type="AlphaFoldDB" id="M0PJQ2"/>
<comment type="caution">
    <text evidence="2">The sequence shown here is derived from an EMBL/GenBank/DDBJ whole genome shotgun (WGS) entry which is preliminary data.</text>
</comment>
<dbReference type="SUPFAM" id="SSF52540">
    <property type="entry name" value="P-loop containing nucleoside triphosphate hydrolases"/>
    <property type="match status" value="1"/>
</dbReference>
<dbReference type="Gene3D" id="3.40.50.300">
    <property type="entry name" value="P-loop containing nucleotide triphosphate hydrolases"/>
    <property type="match status" value="1"/>
</dbReference>
<proteinExistence type="predicted"/>
<accession>M0PJQ2</accession>
<dbReference type="InterPro" id="IPR027417">
    <property type="entry name" value="P-loop_NTPase"/>
</dbReference>
<dbReference type="Pfam" id="PF04851">
    <property type="entry name" value="ResIII"/>
    <property type="match status" value="1"/>
</dbReference>
<reference evidence="2 3" key="1">
    <citation type="journal article" date="2014" name="PLoS Genet.">
        <title>Phylogenetically driven sequencing of extremely halophilic archaea reveals strategies for static and dynamic osmo-response.</title>
        <authorList>
            <person name="Becker E.A."/>
            <person name="Seitzer P.M."/>
            <person name="Tritt A."/>
            <person name="Larsen D."/>
            <person name="Krusor M."/>
            <person name="Yao A.I."/>
            <person name="Wu D."/>
            <person name="Madern D."/>
            <person name="Eisen J.A."/>
            <person name="Darling A.E."/>
            <person name="Facciotti M.T."/>
        </authorList>
    </citation>
    <scope>NUCLEOTIDE SEQUENCE [LARGE SCALE GENOMIC DNA]</scope>
    <source>
        <strain evidence="2 3">JCM 13916</strain>
    </source>
</reference>
<organism evidence="2 3">
    <name type="scientific">Halorubrum distributum JCM 13916</name>
    <dbReference type="NCBI Taxonomy" id="1230455"/>
    <lineage>
        <taxon>Archaea</taxon>
        <taxon>Methanobacteriati</taxon>
        <taxon>Methanobacteriota</taxon>
        <taxon>Stenosarchaea group</taxon>
        <taxon>Halobacteria</taxon>
        <taxon>Halobacteriales</taxon>
        <taxon>Haloferacaceae</taxon>
        <taxon>Halorubrum</taxon>
        <taxon>Halorubrum distributum group</taxon>
    </lineage>
</organism>
<protein>
    <recommendedName>
        <fullName evidence="1">Helicase/UvrB N-terminal domain-containing protein</fullName>
    </recommendedName>
</protein>
<evidence type="ECO:0000313" key="3">
    <source>
        <dbReference type="Proteomes" id="UP000011528"/>
    </source>
</evidence>
<feature type="domain" description="Helicase/UvrB N-terminal" evidence="1">
    <location>
        <begin position="137"/>
        <end position="284"/>
    </location>
</feature>
<dbReference type="GO" id="GO:0016787">
    <property type="term" value="F:hydrolase activity"/>
    <property type="evidence" value="ECO:0007669"/>
    <property type="project" value="InterPro"/>
</dbReference>
<dbReference type="GO" id="GO:0003677">
    <property type="term" value="F:DNA binding"/>
    <property type="evidence" value="ECO:0007669"/>
    <property type="project" value="InterPro"/>
</dbReference>
<gene>
    <name evidence="2" type="ORF">C462_10682</name>
</gene>
<dbReference type="Proteomes" id="UP000011528">
    <property type="component" value="Unassembled WGS sequence"/>
</dbReference>
<evidence type="ECO:0000259" key="1">
    <source>
        <dbReference type="Pfam" id="PF04851"/>
    </source>
</evidence>
<dbReference type="InterPro" id="IPR006935">
    <property type="entry name" value="Helicase/UvrB_N"/>
</dbReference>
<name>M0PJQ2_9EURY</name>
<dbReference type="GO" id="GO:0005524">
    <property type="term" value="F:ATP binding"/>
    <property type="evidence" value="ECO:0007669"/>
    <property type="project" value="InterPro"/>
</dbReference>
<sequence>MALTAYFRKAFGVDDPNDPSSVRQYYEELDNQEEGYDDEGRSEVYRFVSFKSDGEVLTPDQLLRYDENVRTHTEALNGRRSDPITLKPFQVLACLMTEAYLDRVVNNREALLASLNEFVSEQNEEKGQIKFPKFDDSDLDKLAFWMATGSGKTLLMHINYYQYLDYVEDSNDLPENILLVTPNEGLSEQHIEDLRESSIPCHHFNADTIELQGVGENPVKVIEIQKLVEEKSGEGLSVEVESFGHNNLVLVDEGHKGSGKGQTWRMLRESLADDGFTFEYSATFGQALSKASVDVEEEYGKSILFDYSYSRFYDDGYGKDYHIVNLESEVDTDLRDRYLLANLLTYYEQIYVFNQDPETIRNTYNIRYPLLVFIGHTVNATTKSQVSKNEDRTLTDVEKSLNFMARVLRNEDNWVPEAINRVLQRDAGLIDDDKIDPFGDALEALRETDLDGEVIYGQLLEEMFHVRASSGLDLVNIENADGEIGLRASGTDDYFGVINIGGDRVFLNRTEGAYEHINVESDQFKKSLFHSINKRDSPINVLMGSRKFIEGWDSWRVSTMGLMNFGKGEGSQVIQLFGRGVRLLGKDRTLKRSSELEANPPSNLSLLETLNVFGVRADYMAQFRDYLSDEGIDTDPRDVVEIETQTQDHFKNQGLLVVRPEVESEYADEVSLELEATADLTPEIDIMPQVGVLSSRDESANEFDEKVPRTIPEEYLDLLDWHEIYRKVWQFRKEKSYRNLICEKKTLQEILSNEYYTLYCPQSMLEINHFDELEQVQQIAVMILRKYIKEFYSEQQSNWEQSQLSYVSIDDELSREQGNFLEKHTLSVKTSAEDFLSELQDTVENNSLYTTSNGKPNRVHFDRHLYLPLIAEETSVDEDDIDYSPPPLNEGEEQFVRNLRNYFRSGDGEKILGSWEVYLLRNQSRGKGVGLLSDGNRFFPDFIMWLQNEDEQHIVFLEPHGMVREGEPLEDHRVKFYDGIDSYESELAERTGKDHVSLHSYVISQTSLNNLRDLSRVDTREEFHDVGLYFPNEINQIVTDVLEGVSAEPKETNAE</sequence>